<evidence type="ECO:0000313" key="1">
    <source>
        <dbReference type="EMBL" id="GJT45559.1"/>
    </source>
</evidence>
<comment type="caution">
    <text evidence="1">The sequence shown here is derived from an EMBL/GenBank/DDBJ whole genome shotgun (WGS) entry which is preliminary data.</text>
</comment>
<accession>A0ABQ5E336</accession>
<organism evidence="1 2">
    <name type="scientific">Tanacetum coccineum</name>
    <dbReference type="NCBI Taxonomy" id="301880"/>
    <lineage>
        <taxon>Eukaryota</taxon>
        <taxon>Viridiplantae</taxon>
        <taxon>Streptophyta</taxon>
        <taxon>Embryophyta</taxon>
        <taxon>Tracheophyta</taxon>
        <taxon>Spermatophyta</taxon>
        <taxon>Magnoliopsida</taxon>
        <taxon>eudicotyledons</taxon>
        <taxon>Gunneridae</taxon>
        <taxon>Pentapetalae</taxon>
        <taxon>asterids</taxon>
        <taxon>campanulids</taxon>
        <taxon>Asterales</taxon>
        <taxon>Asteraceae</taxon>
        <taxon>Asteroideae</taxon>
        <taxon>Anthemideae</taxon>
        <taxon>Anthemidinae</taxon>
        <taxon>Tanacetum</taxon>
    </lineage>
</organism>
<dbReference type="EMBL" id="BQNB010015911">
    <property type="protein sequence ID" value="GJT45559.1"/>
    <property type="molecule type" value="Genomic_DNA"/>
</dbReference>
<dbReference type="Proteomes" id="UP001151760">
    <property type="component" value="Unassembled WGS sequence"/>
</dbReference>
<name>A0ABQ5E336_9ASTR</name>
<keyword evidence="2" id="KW-1185">Reference proteome</keyword>
<sequence length="159" mass="17616">MENGITLTLAPRIFTSCASLQSLQPKFSSRPEKGIVSDNMLLCCVPNTAYGSHPIRRILEKSSLAVEIDLTWSRGFVSVELGRLPNPLSCKTLLICPICISKVLIEAPWFLITASVEARISLIMFEFSLCLLVDSTINLVSDSSRLGLRSGYEEFSLFR</sequence>
<gene>
    <name evidence="1" type="ORF">Tco_0954274</name>
</gene>
<reference evidence="1" key="1">
    <citation type="journal article" date="2022" name="Int. J. Mol. Sci.">
        <title>Draft Genome of Tanacetum Coccineum: Genomic Comparison of Closely Related Tanacetum-Family Plants.</title>
        <authorList>
            <person name="Yamashiro T."/>
            <person name="Shiraishi A."/>
            <person name="Nakayama K."/>
            <person name="Satake H."/>
        </authorList>
    </citation>
    <scope>NUCLEOTIDE SEQUENCE</scope>
</reference>
<evidence type="ECO:0000313" key="2">
    <source>
        <dbReference type="Proteomes" id="UP001151760"/>
    </source>
</evidence>
<protein>
    <submittedName>
        <fullName evidence="1">Uncharacterized protein</fullName>
    </submittedName>
</protein>
<proteinExistence type="predicted"/>
<reference evidence="1" key="2">
    <citation type="submission" date="2022-01" db="EMBL/GenBank/DDBJ databases">
        <authorList>
            <person name="Yamashiro T."/>
            <person name="Shiraishi A."/>
            <person name="Satake H."/>
            <person name="Nakayama K."/>
        </authorList>
    </citation>
    <scope>NUCLEOTIDE SEQUENCE</scope>
</reference>